<evidence type="ECO:0000256" key="3">
    <source>
        <dbReference type="ARBA" id="ARBA00023163"/>
    </source>
</evidence>
<evidence type="ECO:0000259" key="4">
    <source>
        <dbReference type="PROSITE" id="PS50995"/>
    </source>
</evidence>
<evidence type="ECO:0000256" key="2">
    <source>
        <dbReference type="ARBA" id="ARBA00023125"/>
    </source>
</evidence>
<proteinExistence type="predicted"/>
<protein>
    <recommendedName>
        <fullName evidence="4">HTH marR-type domain-containing protein</fullName>
    </recommendedName>
</protein>
<dbReference type="PRINTS" id="PR00598">
    <property type="entry name" value="HTHMARR"/>
</dbReference>
<dbReference type="PROSITE" id="PS50995">
    <property type="entry name" value="HTH_MARR_2"/>
    <property type="match status" value="1"/>
</dbReference>
<keyword evidence="1" id="KW-0805">Transcription regulation</keyword>
<feature type="domain" description="HTH marR-type" evidence="4">
    <location>
        <begin position="1"/>
        <end position="134"/>
    </location>
</feature>
<dbReference type="SUPFAM" id="SSF46785">
    <property type="entry name" value="Winged helix' DNA-binding domain"/>
    <property type="match status" value="1"/>
</dbReference>
<dbReference type="STRING" id="1552.A7L45_09255"/>
<gene>
    <name evidence="5" type="ORF">A7L45_09255</name>
</gene>
<dbReference type="InterPro" id="IPR036390">
    <property type="entry name" value="WH_DNA-bd_sf"/>
</dbReference>
<dbReference type="GO" id="GO:0003700">
    <property type="term" value="F:DNA-binding transcription factor activity"/>
    <property type="evidence" value="ECO:0007669"/>
    <property type="project" value="InterPro"/>
</dbReference>
<accession>A0A1J0GGZ5</accession>
<organism evidence="5 6">
    <name type="scientific">Clostridium estertheticum subsp. estertheticum</name>
    <dbReference type="NCBI Taxonomy" id="1552"/>
    <lineage>
        <taxon>Bacteria</taxon>
        <taxon>Bacillati</taxon>
        <taxon>Bacillota</taxon>
        <taxon>Clostridia</taxon>
        <taxon>Eubacteriales</taxon>
        <taxon>Clostridiaceae</taxon>
        <taxon>Clostridium</taxon>
    </lineage>
</organism>
<dbReference type="AlphaFoldDB" id="A0A1J0GGZ5"/>
<keyword evidence="3" id="KW-0804">Transcription</keyword>
<keyword evidence="2" id="KW-0238">DNA-binding</keyword>
<reference evidence="6" key="1">
    <citation type="journal article" date="2016" name="Front. Microbiol.">
        <title>Complete Genome Sequence of Clostridium estertheticum DSM 8809, a Microbe Identified in Spoiled Vacuum Packed Beef.</title>
        <authorList>
            <person name="Yu Z."/>
            <person name="Gunn L."/>
            <person name="Brennan E."/>
            <person name="Reid R."/>
            <person name="Wall P.G."/>
            <person name="Gaora O.P."/>
            <person name="Hurley D."/>
            <person name="Bolton D."/>
            <person name="Fanning S."/>
        </authorList>
    </citation>
    <scope>NUCLEOTIDE SEQUENCE [LARGE SCALE GENOMIC DNA]</scope>
    <source>
        <strain evidence="6">DSM 8809</strain>
    </source>
</reference>
<dbReference type="RefSeq" id="WP_071612531.1">
    <property type="nucleotide sequence ID" value="NZ_CP015756.1"/>
</dbReference>
<evidence type="ECO:0000313" key="5">
    <source>
        <dbReference type="EMBL" id="APC40240.1"/>
    </source>
</evidence>
<keyword evidence="6" id="KW-1185">Reference proteome</keyword>
<evidence type="ECO:0000313" key="6">
    <source>
        <dbReference type="Proteomes" id="UP000182569"/>
    </source>
</evidence>
<dbReference type="SMART" id="SM00347">
    <property type="entry name" value="HTH_MARR"/>
    <property type="match status" value="1"/>
</dbReference>
<dbReference type="InterPro" id="IPR000835">
    <property type="entry name" value="HTH_MarR-typ"/>
</dbReference>
<name>A0A1J0GGZ5_9CLOT</name>
<dbReference type="Proteomes" id="UP000182569">
    <property type="component" value="Chromosome"/>
</dbReference>
<dbReference type="PANTHER" id="PTHR42756">
    <property type="entry name" value="TRANSCRIPTIONAL REGULATOR, MARR"/>
    <property type="match status" value="1"/>
</dbReference>
<dbReference type="KEGG" id="ceu:A7L45_09255"/>
<dbReference type="Pfam" id="PF01047">
    <property type="entry name" value="MarR"/>
    <property type="match status" value="1"/>
</dbReference>
<sequence length="138" mass="15877">MNKELHYILRLCHTLCNKKILLQTSTLGLSPGQPKILEFLEYHNGCEQKEIAKACEIEPATVTNLLARMEKAHLIERKQLNGNRRSLHVSLTNEGEIVTKQVLKIFEEVRKKAFEGFTVEQQEGTLRLLTKMFDNLSD</sequence>
<dbReference type="Gene3D" id="1.10.10.10">
    <property type="entry name" value="Winged helix-like DNA-binding domain superfamily/Winged helix DNA-binding domain"/>
    <property type="match status" value="1"/>
</dbReference>
<dbReference type="GO" id="GO:0003677">
    <property type="term" value="F:DNA binding"/>
    <property type="evidence" value="ECO:0007669"/>
    <property type="project" value="UniProtKB-KW"/>
</dbReference>
<dbReference type="PANTHER" id="PTHR42756:SF1">
    <property type="entry name" value="TRANSCRIPTIONAL REPRESSOR OF EMRAB OPERON"/>
    <property type="match status" value="1"/>
</dbReference>
<dbReference type="EMBL" id="CP015756">
    <property type="protein sequence ID" value="APC40240.1"/>
    <property type="molecule type" value="Genomic_DNA"/>
</dbReference>
<evidence type="ECO:0000256" key="1">
    <source>
        <dbReference type="ARBA" id="ARBA00023015"/>
    </source>
</evidence>
<dbReference type="OrthoDB" id="9808725at2"/>
<dbReference type="InterPro" id="IPR036388">
    <property type="entry name" value="WH-like_DNA-bd_sf"/>
</dbReference>